<evidence type="ECO:0000313" key="3">
    <source>
        <dbReference type="Proteomes" id="UP000295351"/>
    </source>
</evidence>
<evidence type="ECO:0000259" key="1">
    <source>
        <dbReference type="Pfam" id="PF01323"/>
    </source>
</evidence>
<keyword evidence="3" id="KW-1185">Reference proteome</keyword>
<dbReference type="GO" id="GO:0016491">
    <property type="term" value="F:oxidoreductase activity"/>
    <property type="evidence" value="ECO:0007669"/>
    <property type="project" value="InterPro"/>
</dbReference>
<accession>A0A4R2CBY6</accession>
<evidence type="ECO:0000313" key="2">
    <source>
        <dbReference type="EMBL" id="TCN37122.1"/>
    </source>
</evidence>
<dbReference type="AlphaFoldDB" id="A0A4R2CBY6"/>
<protein>
    <submittedName>
        <fullName evidence="2">Putative DsbA family dithiol-disulfide isomerase</fullName>
    </submittedName>
</protein>
<comment type="caution">
    <text evidence="2">The sequence shown here is derived from an EMBL/GenBank/DDBJ whole genome shotgun (WGS) entry which is preliminary data.</text>
</comment>
<dbReference type="SUPFAM" id="SSF52833">
    <property type="entry name" value="Thioredoxin-like"/>
    <property type="match status" value="1"/>
</dbReference>
<dbReference type="Proteomes" id="UP000295351">
    <property type="component" value="Unassembled WGS sequence"/>
</dbReference>
<dbReference type="PANTHER" id="PTHR13887">
    <property type="entry name" value="GLUTATHIONE S-TRANSFERASE KAPPA"/>
    <property type="match status" value="1"/>
</dbReference>
<organism evidence="2 3">
    <name type="scientific">Shinella granuli</name>
    <dbReference type="NCBI Taxonomy" id="323621"/>
    <lineage>
        <taxon>Bacteria</taxon>
        <taxon>Pseudomonadati</taxon>
        <taxon>Pseudomonadota</taxon>
        <taxon>Alphaproteobacteria</taxon>
        <taxon>Hyphomicrobiales</taxon>
        <taxon>Rhizobiaceae</taxon>
        <taxon>Shinella</taxon>
    </lineage>
</organism>
<proteinExistence type="predicted"/>
<keyword evidence="2" id="KW-0413">Isomerase</keyword>
<feature type="domain" description="DSBA-like thioredoxin" evidence="1">
    <location>
        <begin position="3"/>
        <end position="191"/>
    </location>
</feature>
<dbReference type="EMBL" id="SLVX01000023">
    <property type="protein sequence ID" value="TCN37122.1"/>
    <property type="molecule type" value="Genomic_DNA"/>
</dbReference>
<dbReference type="PANTHER" id="PTHR13887:SF33">
    <property type="entry name" value="ISOMERASE"/>
    <property type="match status" value="1"/>
</dbReference>
<name>A0A4R2CBY6_SHIGR</name>
<dbReference type="InterPro" id="IPR001853">
    <property type="entry name" value="DSBA-like_thioredoxin_dom"/>
</dbReference>
<dbReference type="InterPro" id="IPR011767">
    <property type="entry name" value="GLR_AS"/>
</dbReference>
<dbReference type="PROSITE" id="PS00195">
    <property type="entry name" value="GLUTAREDOXIN_1"/>
    <property type="match status" value="1"/>
</dbReference>
<dbReference type="Pfam" id="PF01323">
    <property type="entry name" value="DSBA"/>
    <property type="match status" value="1"/>
</dbReference>
<dbReference type="InterPro" id="IPR036249">
    <property type="entry name" value="Thioredoxin-like_sf"/>
</dbReference>
<reference evidence="2 3" key="1">
    <citation type="submission" date="2019-03" db="EMBL/GenBank/DDBJ databases">
        <title>Genomic Encyclopedia of Type Strains, Phase IV (KMG-IV): sequencing the most valuable type-strain genomes for metagenomic binning, comparative biology and taxonomic classification.</title>
        <authorList>
            <person name="Goeker M."/>
        </authorList>
    </citation>
    <scope>NUCLEOTIDE SEQUENCE [LARGE SCALE GENOMIC DNA]</scope>
    <source>
        <strain evidence="2 3">DSM 18401</strain>
    </source>
</reference>
<gene>
    <name evidence="2" type="ORF">EV665_12391</name>
</gene>
<dbReference type="Gene3D" id="3.40.30.10">
    <property type="entry name" value="Glutaredoxin"/>
    <property type="match status" value="1"/>
</dbReference>
<dbReference type="GO" id="GO:0016853">
    <property type="term" value="F:isomerase activity"/>
    <property type="evidence" value="ECO:0007669"/>
    <property type="project" value="UniProtKB-KW"/>
</dbReference>
<sequence length="212" mass="23715">MSTVTVYSDYVCPFCLLAEQVLSDAIGDRDISISWRAFELRPEPVPTLRPEDPYLPAIWSRSVYPLADRLGVPIRLPSISPQPRTAKAFELLVMAQDKGLDHPYSMRVLRAFFQEDRDIGDPEILIALAAEAGLNAGEARQVLESGAYAERHREALRHAREDMAITSVPTIVVGDRVFRGTPPLDALRLAIDRLRDAAGNEDRSRPVERPTR</sequence>